<feature type="transmembrane region" description="Helical" evidence="1">
    <location>
        <begin position="123"/>
        <end position="143"/>
    </location>
</feature>
<evidence type="ECO:0000256" key="1">
    <source>
        <dbReference type="SAM" id="Phobius"/>
    </source>
</evidence>
<evidence type="ECO:0000313" key="3">
    <source>
        <dbReference type="Proteomes" id="UP000282084"/>
    </source>
</evidence>
<feature type="transmembrane region" description="Helical" evidence="1">
    <location>
        <begin position="342"/>
        <end position="361"/>
    </location>
</feature>
<feature type="transmembrane region" description="Helical" evidence="1">
    <location>
        <begin position="246"/>
        <end position="265"/>
    </location>
</feature>
<feature type="transmembrane region" description="Helical" evidence="1">
    <location>
        <begin position="67"/>
        <end position="87"/>
    </location>
</feature>
<organism evidence="2 3">
    <name type="scientific">Saccharothrix australiensis</name>
    <dbReference type="NCBI Taxonomy" id="2072"/>
    <lineage>
        <taxon>Bacteria</taxon>
        <taxon>Bacillati</taxon>
        <taxon>Actinomycetota</taxon>
        <taxon>Actinomycetes</taxon>
        <taxon>Pseudonocardiales</taxon>
        <taxon>Pseudonocardiaceae</taxon>
        <taxon>Saccharothrix</taxon>
    </lineage>
</organism>
<dbReference type="Pfam" id="PF13687">
    <property type="entry name" value="DUF4153"/>
    <property type="match status" value="1"/>
</dbReference>
<comment type="caution">
    <text evidence="2">The sequence shown here is derived from an EMBL/GenBank/DDBJ whole genome shotgun (WGS) entry which is preliminary data.</text>
</comment>
<keyword evidence="3" id="KW-1185">Reference proteome</keyword>
<evidence type="ECO:0000313" key="2">
    <source>
        <dbReference type="EMBL" id="RKT57364.1"/>
    </source>
</evidence>
<feature type="transmembrane region" description="Helical" evidence="1">
    <location>
        <begin position="202"/>
        <end position="226"/>
    </location>
</feature>
<keyword evidence="1" id="KW-0472">Membrane</keyword>
<reference evidence="2 3" key="1">
    <citation type="submission" date="2018-10" db="EMBL/GenBank/DDBJ databases">
        <title>Sequencing the genomes of 1000 actinobacteria strains.</title>
        <authorList>
            <person name="Klenk H.-P."/>
        </authorList>
    </citation>
    <scope>NUCLEOTIDE SEQUENCE [LARGE SCALE GENOMIC DNA]</scope>
    <source>
        <strain evidence="2 3">DSM 43800</strain>
    </source>
</reference>
<dbReference type="EMBL" id="RBXO01000001">
    <property type="protein sequence ID" value="RKT57364.1"/>
    <property type="molecule type" value="Genomic_DNA"/>
</dbReference>
<keyword evidence="1" id="KW-0812">Transmembrane</keyword>
<dbReference type="Proteomes" id="UP000282084">
    <property type="component" value="Unassembled WGS sequence"/>
</dbReference>
<feature type="transmembrane region" description="Helical" evidence="1">
    <location>
        <begin position="311"/>
        <end position="335"/>
    </location>
</feature>
<keyword evidence="1" id="KW-1133">Transmembrane helix</keyword>
<feature type="transmembrane region" description="Helical" evidence="1">
    <location>
        <begin position="277"/>
        <end position="299"/>
    </location>
</feature>
<feature type="transmembrane region" description="Helical" evidence="1">
    <location>
        <begin position="93"/>
        <end position="111"/>
    </location>
</feature>
<name>A0A495W7V8_9PSEU</name>
<dbReference type="AlphaFoldDB" id="A0A495W7V8"/>
<dbReference type="OrthoDB" id="9767931at2"/>
<feature type="transmembrane region" description="Helical" evidence="1">
    <location>
        <begin position="33"/>
        <end position="55"/>
    </location>
</feature>
<dbReference type="InterPro" id="IPR025291">
    <property type="entry name" value="DUF4153"/>
</dbReference>
<dbReference type="RefSeq" id="WP_121009008.1">
    <property type="nucleotide sequence ID" value="NZ_RBXO01000001.1"/>
</dbReference>
<sequence length="443" mass="46560">MSPNRVLLTSVVAGVAAAVLVPLDRPGVGWAPAALAVFLLLGKVRLGWAVAAVALFGTGALVAAEWLFALCAIAGCAAASLAVVGGVTARGLLFGSVAVPAAALRAVPWLAKGLRAGGGSPMVRPVLVTVGLLVVFVPLLAGADAAFADLLGALVPDGSLVEPVVLFLVVGLTTTAARFLRAAPPELDGTPTVPRTIARRDWVLPVGALVVLFAAFVGVQVTTLFGGDDHVLRTAGLTYAEYARSGFWQLLAVTLLTLGVIAVTAQLAEVGTRTDRTWLRALLGALSVLSLVIVASALARMWAYQQAYGFTVLRVLVATCELWLGVAYLLVLAAGVRLDGRWLARAVLGAGFAALVGLAALNPERFIAERNIARWQESGRIDLDYLTGLSDDAVPAIATLPDALRDCVLRYRRVKDDDWRSWNLARSRAREVPRSEQPTRCAR</sequence>
<accession>A0A495W7V8</accession>
<proteinExistence type="predicted"/>
<feature type="transmembrane region" description="Helical" evidence="1">
    <location>
        <begin position="163"/>
        <end position="181"/>
    </location>
</feature>
<protein>
    <submittedName>
        <fullName evidence="2">Uncharacterized protein DUF4173</fullName>
    </submittedName>
</protein>
<gene>
    <name evidence="2" type="ORF">C8E97_6084</name>
</gene>